<sequence>MAALHTHGAAGPSGVDAYAWRRLCLSFKSASNSLCIALADIGRRIATTNVNPEGLSAFVTCRLIPLDKYPGVRPTGVGEVPRRIIAKAILRVIGSDVVDAAGPFQLCAGQDGSCEAA</sequence>
<reference evidence="1" key="1">
    <citation type="submission" date="2020-04" db="EMBL/GenBank/DDBJ databases">
        <authorList>
            <person name="Alioto T."/>
            <person name="Alioto T."/>
            <person name="Gomez Garrido J."/>
        </authorList>
    </citation>
    <scope>NUCLEOTIDE SEQUENCE</scope>
    <source>
        <strain evidence="1">A484AB</strain>
    </source>
</reference>
<evidence type="ECO:0000313" key="2">
    <source>
        <dbReference type="Proteomes" id="UP001152795"/>
    </source>
</evidence>
<organism evidence="1 2">
    <name type="scientific">Paramuricea clavata</name>
    <name type="common">Red gorgonian</name>
    <name type="synonym">Violescent sea-whip</name>
    <dbReference type="NCBI Taxonomy" id="317549"/>
    <lineage>
        <taxon>Eukaryota</taxon>
        <taxon>Metazoa</taxon>
        <taxon>Cnidaria</taxon>
        <taxon>Anthozoa</taxon>
        <taxon>Octocorallia</taxon>
        <taxon>Malacalcyonacea</taxon>
        <taxon>Plexauridae</taxon>
        <taxon>Paramuricea</taxon>
    </lineage>
</organism>
<dbReference type="Proteomes" id="UP001152795">
    <property type="component" value="Unassembled WGS sequence"/>
</dbReference>
<comment type="caution">
    <text evidence="1">The sequence shown here is derived from an EMBL/GenBank/DDBJ whole genome shotgun (WGS) entry which is preliminary data.</text>
</comment>
<dbReference type="EMBL" id="CACRXK020001380">
    <property type="protein sequence ID" value="CAB3988779.1"/>
    <property type="molecule type" value="Genomic_DNA"/>
</dbReference>
<name>A0A7D9HMT4_PARCT</name>
<dbReference type="OrthoDB" id="7442523at2759"/>
<gene>
    <name evidence="1" type="ORF">PACLA_8A013323</name>
</gene>
<accession>A0A7D9HMT4</accession>
<proteinExistence type="predicted"/>
<evidence type="ECO:0000313" key="1">
    <source>
        <dbReference type="EMBL" id="CAB3988779.1"/>
    </source>
</evidence>
<protein>
    <submittedName>
        <fullName evidence="1">Uncharacterized protein</fullName>
    </submittedName>
</protein>
<dbReference type="AlphaFoldDB" id="A0A7D9HMT4"/>
<feature type="non-terminal residue" evidence="1">
    <location>
        <position position="117"/>
    </location>
</feature>
<keyword evidence="2" id="KW-1185">Reference proteome</keyword>